<evidence type="ECO:0000256" key="1">
    <source>
        <dbReference type="ARBA" id="ARBA00001164"/>
    </source>
</evidence>
<reference evidence="11 12" key="1">
    <citation type="submission" date="2014-02" db="EMBL/GenBank/DDBJ databases">
        <title>Genome sequence of Paenibacillus darwinianus reveals adaptive mechanisms for survival in Antarctic soils.</title>
        <authorList>
            <person name="Dsouza M."/>
            <person name="Taylor M.W."/>
            <person name="Turner S.J."/>
            <person name="Aislabie J."/>
        </authorList>
    </citation>
    <scope>NUCLEOTIDE SEQUENCE [LARGE SCALE GENOMIC DNA]</scope>
    <source>
        <strain evidence="11 12">CE1</strain>
    </source>
</reference>
<sequence length="219" mass="23210">MSARIKICGLRDAETIREMDGLPIDEIGFIFAKSRRQVTPEQAAGLIAEACRLRGSNGLPPRTVGVFVNPELEELQALLGTAPLDVLQLHGGESAADCRAIREATGKMVWKVFSIRGDERVTAADRVAPYAGAVDGIMIDTAGGGTGTAFDWSVIGDYKEAAEAIGVPLYVAGGLHADNVAGLAQRYAPDGVDVSSGVETDGVKDITKIRTFVERVRAR</sequence>
<evidence type="ECO:0000256" key="2">
    <source>
        <dbReference type="ARBA" id="ARBA00004664"/>
    </source>
</evidence>
<dbReference type="PANTHER" id="PTHR42894">
    <property type="entry name" value="N-(5'-PHOSPHORIBOSYL)ANTHRANILATE ISOMERASE"/>
    <property type="match status" value="1"/>
</dbReference>
<dbReference type="InterPro" id="IPR011060">
    <property type="entry name" value="RibuloseP-bd_barrel"/>
</dbReference>
<evidence type="ECO:0000313" key="11">
    <source>
        <dbReference type="EMBL" id="EXX92102.1"/>
    </source>
</evidence>
<evidence type="ECO:0000313" key="12">
    <source>
        <dbReference type="Proteomes" id="UP000053750"/>
    </source>
</evidence>
<dbReference type="SUPFAM" id="SSF51366">
    <property type="entry name" value="Ribulose-phoshate binding barrel"/>
    <property type="match status" value="1"/>
</dbReference>
<dbReference type="Gene3D" id="3.20.20.70">
    <property type="entry name" value="Aldolase class I"/>
    <property type="match status" value="1"/>
</dbReference>
<dbReference type="InterPro" id="IPR001240">
    <property type="entry name" value="PRAI_dom"/>
</dbReference>
<feature type="domain" description="N-(5'phosphoribosyl) anthranilate isomerase (PRAI)" evidence="10">
    <location>
        <begin position="5"/>
        <end position="214"/>
    </location>
</feature>
<evidence type="ECO:0000256" key="6">
    <source>
        <dbReference type="ARBA" id="ARBA00022822"/>
    </source>
</evidence>
<comment type="caution">
    <text evidence="11">The sequence shown here is derived from an EMBL/GenBank/DDBJ whole genome shotgun (WGS) entry which is preliminary data.</text>
</comment>
<dbReference type="InterPro" id="IPR013785">
    <property type="entry name" value="Aldolase_TIM"/>
</dbReference>
<evidence type="ECO:0000256" key="7">
    <source>
        <dbReference type="ARBA" id="ARBA00023141"/>
    </source>
</evidence>
<dbReference type="OrthoDB" id="9786954at2"/>
<accession>A0A9W5S3P0</accession>
<dbReference type="RefSeq" id="WP_036582567.1">
    <property type="nucleotide sequence ID" value="NZ_KK082160.1"/>
</dbReference>
<evidence type="ECO:0000256" key="4">
    <source>
        <dbReference type="ARBA" id="ARBA00022272"/>
    </source>
</evidence>
<dbReference type="AlphaFoldDB" id="A0A9W5S3P0"/>
<evidence type="ECO:0000256" key="3">
    <source>
        <dbReference type="ARBA" id="ARBA00012572"/>
    </source>
</evidence>
<dbReference type="GO" id="GO:0004640">
    <property type="term" value="F:phosphoribosylanthranilate isomerase activity"/>
    <property type="evidence" value="ECO:0007669"/>
    <property type="project" value="UniProtKB-UniRule"/>
</dbReference>
<keyword evidence="5 9" id="KW-0028">Amino-acid biosynthesis</keyword>
<gene>
    <name evidence="9" type="primary">trpF</name>
    <name evidence="11" type="ORF">BG53_03705</name>
</gene>
<keyword evidence="8 9" id="KW-0413">Isomerase</keyword>
<dbReference type="EMBL" id="JFHU01000015">
    <property type="protein sequence ID" value="EXX92102.1"/>
    <property type="molecule type" value="Genomic_DNA"/>
</dbReference>
<dbReference type="Pfam" id="PF00697">
    <property type="entry name" value="PRAI"/>
    <property type="match status" value="1"/>
</dbReference>
<dbReference type="InterPro" id="IPR044643">
    <property type="entry name" value="TrpF_fam"/>
</dbReference>
<evidence type="ECO:0000256" key="9">
    <source>
        <dbReference type="HAMAP-Rule" id="MF_00135"/>
    </source>
</evidence>
<dbReference type="HAMAP" id="MF_00135">
    <property type="entry name" value="PRAI"/>
    <property type="match status" value="1"/>
</dbReference>
<protein>
    <recommendedName>
        <fullName evidence="4 9">N-(5'-phosphoribosyl)anthranilate isomerase</fullName>
        <shortName evidence="9">PRAI</shortName>
        <ecNumber evidence="3 9">5.3.1.24</ecNumber>
    </recommendedName>
</protein>
<dbReference type="EC" id="5.3.1.24" evidence="3 9"/>
<evidence type="ECO:0000256" key="5">
    <source>
        <dbReference type="ARBA" id="ARBA00022605"/>
    </source>
</evidence>
<evidence type="ECO:0000259" key="10">
    <source>
        <dbReference type="Pfam" id="PF00697"/>
    </source>
</evidence>
<comment type="catalytic activity">
    <reaction evidence="1 9">
        <text>N-(5-phospho-beta-D-ribosyl)anthranilate = 1-(2-carboxyphenylamino)-1-deoxy-D-ribulose 5-phosphate</text>
        <dbReference type="Rhea" id="RHEA:21540"/>
        <dbReference type="ChEBI" id="CHEBI:18277"/>
        <dbReference type="ChEBI" id="CHEBI:58613"/>
        <dbReference type="EC" id="5.3.1.24"/>
    </reaction>
</comment>
<dbReference type="GO" id="GO:0000162">
    <property type="term" value="P:L-tryptophan biosynthetic process"/>
    <property type="evidence" value="ECO:0007669"/>
    <property type="project" value="UniProtKB-UniRule"/>
</dbReference>
<proteinExistence type="inferred from homology"/>
<dbReference type="CDD" id="cd00405">
    <property type="entry name" value="PRAI"/>
    <property type="match status" value="1"/>
</dbReference>
<keyword evidence="12" id="KW-1185">Reference proteome</keyword>
<organism evidence="11 12">
    <name type="scientific">Paenibacillus darwinianus</name>
    <dbReference type="NCBI Taxonomy" id="1380763"/>
    <lineage>
        <taxon>Bacteria</taxon>
        <taxon>Bacillati</taxon>
        <taxon>Bacillota</taxon>
        <taxon>Bacilli</taxon>
        <taxon>Bacillales</taxon>
        <taxon>Paenibacillaceae</taxon>
        <taxon>Paenibacillus</taxon>
    </lineage>
</organism>
<comment type="pathway">
    <text evidence="2 9">Amino-acid biosynthesis; L-tryptophan biosynthesis; L-tryptophan from chorismate: step 3/5.</text>
</comment>
<comment type="similarity">
    <text evidence="9">Belongs to the TrpF family.</text>
</comment>
<name>A0A9W5S3P0_9BACL</name>
<dbReference type="PANTHER" id="PTHR42894:SF1">
    <property type="entry name" value="N-(5'-PHOSPHORIBOSYL)ANTHRANILATE ISOMERASE"/>
    <property type="match status" value="1"/>
</dbReference>
<dbReference type="Proteomes" id="UP000053750">
    <property type="component" value="Unassembled WGS sequence"/>
</dbReference>
<keyword evidence="6 9" id="KW-0822">Tryptophan biosynthesis</keyword>
<evidence type="ECO:0000256" key="8">
    <source>
        <dbReference type="ARBA" id="ARBA00023235"/>
    </source>
</evidence>
<keyword evidence="7 9" id="KW-0057">Aromatic amino acid biosynthesis</keyword>